<accession>A0A9X1YT45</accession>
<dbReference type="Pfam" id="PF08327">
    <property type="entry name" value="AHSA1"/>
    <property type="match status" value="1"/>
</dbReference>
<organism evidence="3 4">
    <name type="scientific">Scleromatobacter humisilvae</name>
    <dbReference type="NCBI Taxonomy" id="2897159"/>
    <lineage>
        <taxon>Bacteria</taxon>
        <taxon>Pseudomonadati</taxon>
        <taxon>Pseudomonadota</taxon>
        <taxon>Betaproteobacteria</taxon>
        <taxon>Burkholderiales</taxon>
        <taxon>Sphaerotilaceae</taxon>
        <taxon>Scleromatobacter</taxon>
    </lineage>
</organism>
<dbReference type="AlphaFoldDB" id="A0A9X1YT45"/>
<comment type="caution">
    <text evidence="3">The sequence shown here is derived from an EMBL/GenBank/DDBJ whole genome shotgun (WGS) entry which is preliminary data.</text>
</comment>
<feature type="domain" description="Activator of Hsp90 ATPase homologue 1/2-like C-terminal" evidence="2">
    <location>
        <begin position="14"/>
        <end position="148"/>
    </location>
</feature>
<dbReference type="InterPro" id="IPR013538">
    <property type="entry name" value="ASHA1/2-like_C"/>
</dbReference>
<dbReference type="Gene3D" id="3.30.530.20">
    <property type="match status" value="1"/>
</dbReference>
<comment type="similarity">
    <text evidence="1">Belongs to the AHA1 family.</text>
</comment>
<reference evidence="3" key="1">
    <citation type="submission" date="2021-11" db="EMBL/GenBank/DDBJ databases">
        <title>BS-T2-15 a new species belonging to the Comamonadaceae family isolated from the soil of a French oak forest.</title>
        <authorList>
            <person name="Mieszkin S."/>
            <person name="Alain K."/>
        </authorList>
    </citation>
    <scope>NUCLEOTIDE SEQUENCE</scope>
    <source>
        <strain evidence="3">BS-T2-15</strain>
    </source>
</reference>
<evidence type="ECO:0000313" key="3">
    <source>
        <dbReference type="EMBL" id="MCK9689286.1"/>
    </source>
</evidence>
<dbReference type="Proteomes" id="UP001139353">
    <property type="component" value="Unassembled WGS sequence"/>
</dbReference>
<dbReference type="InterPro" id="IPR023393">
    <property type="entry name" value="START-like_dom_sf"/>
</dbReference>
<dbReference type="RefSeq" id="WP_275685337.1">
    <property type="nucleotide sequence ID" value="NZ_JAJLJH010000013.1"/>
</dbReference>
<keyword evidence="4" id="KW-1185">Reference proteome</keyword>
<evidence type="ECO:0000256" key="1">
    <source>
        <dbReference type="ARBA" id="ARBA00006817"/>
    </source>
</evidence>
<dbReference type="CDD" id="cd08898">
    <property type="entry name" value="SRPBCC_CalC_Aha1-like_5"/>
    <property type="match status" value="1"/>
</dbReference>
<gene>
    <name evidence="3" type="ORF">LPC04_26515</name>
</gene>
<name>A0A9X1YT45_9BURK</name>
<evidence type="ECO:0000259" key="2">
    <source>
        <dbReference type="Pfam" id="PF08327"/>
    </source>
</evidence>
<sequence length="150" mass="17212">MSSTNEIRKHLHIKAPQSRVWQAITDSAQFGAWFNVALESPFVVGQPTSGQITYKGWEHVRFTLHTEALEPETRFAYRWHPYAVDTKKDYSAEPMTLVEFLLEPQDGGTLVTVVESGFDRLPPERIAEAFRMNERGWDEQLENVRAYVGA</sequence>
<proteinExistence type="inferred from homology"/>
<dbReference type="SUPFAM" id="SSF55961">
    <property type="entry name" value="Bet v1-like"/>
    <property type="match status" value="1"/>
</dbReference>
<protein>
    <submittedName>
        <fullName evidence="3">SRPBCC family protein</fullName>
    </submittedName>
</protein>
<evidence type="ECO:0000313" key="4">
    <source>
        <dbReference type="Proteomes" id="UP001139353"/>
    </source>
</evidence>
<dbReference type="EMBL" id="JAJLJH010000013">
    <property type="protein sequence ID" value="MCK9689286.1"/>
    <property type="molecule type" value="Genomic_DNA"/>
</dbReference>